<evidence type="ECO:0000313" key="1">
    <source>
        <dbReference type="EMBL" id="AXA36712.1"/>
    </source>
</evidence>
<dbReference type="Proteomes" id="UP000262583">
    <property type="component" value="Chromosome"/>
</dbReference>
<evidence type="ECO:0000313" key="2">
    <source>
        <dbReference type="Proteomes" id="UP000262583"/>
    </source>
</evidence>
<dbReference type="AlphaFoldDB" id="A0A2Z4Y7T9"/>
<accession>A0A2Z4Y7T9</accession>
<name>A0A2Z4Y7T9_SUMC1</name>
<organism evidence="1 2">
    <name type="scientific">Sumerlaea chitinivorans</name>
    <dbReference type="NCBI Taxonomy" id="2250252"/>
    <lineage>
        <taxon>Bacteria</taxon>
        <taxon>Candidatus Sumerlaeota</taxon>
        <taxon>Candidatus Sumerlaeia</taxon>
        <taxon>Candidatus Sumerlaeales</taxon>
        <taxon>Candidatus Sumerlaeaceae</taxon>
        <taxon>Candidatus Sumerlaea</taxon>
    </lineage>
</organism>
<sequence length="466" mass="54305">MNLYERFWRLIEEKRAAASTPAGELDLQLVAIRPQGDEKSRAAQELSSVVKLGAKGYPPMVASQPSVGVKPFALVFTAAAGALPDFKELFESYVDKNAFVAEVLLLLQAHCDFPYLLFVGSDRFYLFDLATEDILRWGTELEELEGLLLEPLAQRQDIRRCWDELPRKSQIQRAEEFLRWLELWRVAVGARLDSEPRFVQTILQKTVLLFLFDQYFGLSDEDLRLRSNFLAWRKSMRRKKTKASEPFDGVAWLHQASAEVYESYQIDFLVWSERESAFFALMTADARQQFGNFVFELFMLSQAKFSVRVQADAFSSPEARLRMWKFSVTEAMDVRKRLQADDANVYAPIEVDYDESGLGWTLHVVREVLEFWHEKCLQLERDLSDRRRFGVQFDMFQQPDLEQARIPSRADLFQALLPQSVRVYYRDEADRATLEYLLILQIFEFCRTRGIPMQSLENLPQMLVQK</sequence>
<dbReference type="KEGG" id="schv:BRCON_1935"/>
<protein>
    <submittedName>
        <fullName evidence="1">Uncharacterized protein</fullName>
    </submittedName>
</protein>
<dbReference type="EMBL" id="CP030759">
    <property type="protein sequence ID" value="AXA36712.1"/>
    <property type="molecule type" value="Genomic_DNA"/>
</dbReference>
<reference evidence="1 2" key="1">
    <citation type="submission" date="2018-05" db="EMBL/GenBank/DDBJ databases">
        <title>A metagenomic window into the 2 km-deep terrestrial subsurface aquifer revealed taxonomically and functionally diverse microbial community comprising novel uncultured bacterial lineages.</title>
        <authorList>
            <person name="Kadnikov V.V."/>
            <person name="Mardanov A.V."/>
            <person name="Beletsky A.V."/>
            <person name="Banks D."/>
            <person name="Pimenov N.V."/>
            <person name="Frank Y.A."/>
            <person name="Karnachuk O.V."/>
            <person name="Ravin N.V."/>
        </authorList>
    </citation>
    <scope>NUCLEOTIDE SEQUENCE [LARGE SCALE GENOMIC DNA]</scope>
    <source>
        <strain evidence="1">BY</strain>
    </source>
</reference>
<gene>
    <name evidence="1" type="ORF">BRCON_1935</name>
</gene>
<proteinExistence type="predicted"/>